<dbReference type="GO" id="GO:0008270">
    <property type="term" value="F:zinc ion binding"/>
    <property type="evidence" value="ECO:0007669"/>
    <property type="project" value="UniProtKB-KW"/>
</dbReference>
<dbReference type="Proteomes" id="UP000728185">
    <property type="component" value="Unassembled WGS sequence"/>
</dbReference>
<protein>
    <submittedName>
        <fullName evidence="2">Arf-GAP with GTPase ANK repeat and PH domain-containing protein 3</fullName>
    </submittedName>
</protein>
<sequence length="607" mass="67219">MSTFSSLEEVSHSIRQEIIRFESVHPSIYAIYDLVDAIDDKNISDSLRQLVVSIEGIIFYFIALFVPDAFVNSQEWTLSHRVPDIKLGLLGSIQSGKSALVHRYLTGTYLHEESPEGGRFKKEISLENHSHLLLIRDEGGPPDQQFSHWIDGVIFVFSLENFESYQLVYDYYARLSTYRDLTNLPILLVGTQGETLRNTYIVADSNHESYIRVIDDTRARKLANDLRRCAYYETCAAYGLNVERVFQDVLQTRSLVSGKPSRPITPQFSSTVPSRQHGVSPTESVVIAGTPQPPHGLYPHGYVRSTVASTTITKPQVSVPFRWLIERQKPTSVTLTSSSVSIPVAANSERNCRSNANVTPTVVLRRNDIHSNAGFEPDTLEPSEDYHPNQTLLAGDSMLACFATASGCTDGARLFQTLNMKPISDVRPIGSDLTAGRSVSVDSPDDWATHPFFMDGRLPHSVIRHPDCLPSEYSESIVQPAIQQASEYIPPTPKPPKSTLTTGGGSVELTSSYPVVSESLSTSNEFDSHRRTILATDLLSTTLVAASSVSSVALENDTIQKKTEEEKERDKKLNGIGSGRAIPLKQVSSVFYATVFQSFPFFSEKST</sequence>
<dbReference type="InterPro" id="IPR051282">
    <property type="entry name" value="Arf-GAP_GTPase_ANK_PH"/>
</dbReference>
<keyword evidence="1" id="KW-0863">Zinc-finger</keyword>
<name>A0A8E0VF19_9TREM</name>
<proteinExistence type="predicted"/>
<dbReference type="GO" id="GO:0005096">
    <property type="term" value="F:GTPase activator activity"/>
    <property type="evidence" value="ECO:0007669"/>
    <property type="project" value="TreeGrafter"/>
</dbReference>
<dbReference type="OrthoDB" id="6136903at2759"/>
<keyword evidence="1" id="KW-0479">Metal-binding</keyword>
<dbReference type="PROSITE" id="PS51419">
    <property type="entry name" value="RAB"/>
    <property type="match status" value="1"/>
</dbReference>
<evidence type="ECO:0000313" key="3">
    <source>
        <dbReference type="Proteomes" id="UP000728185"/>
    </source>
</evidence>
<dbReference type="SUPFAM" id="SSF52540">
    <property type="entry name" value="P-loop containing nucleoside triphosphate hydrolases"/>
    <property type="match status" value="1"/>
</dbReference>
<dbReference type="PRINTS" id="PR00449">
    <property type="entry name" value="RASTRNSFRMNG"/>
</dbReference>
<dbReference type="AlphaFoldDB" id="A0A8E0VF19"/>
<dbReference type="SMART" id="SM00175">
    <property type="entry name" value="RAB"/>
    <property type="match status" value="1"/>
</dbReference>
<comment type="caution">
    <text evidence="2">The sequence shown here is derived from an EMBL/GenBank/DDBJ whole genome shotgun (WGS) entry which is preliminary data.</text>
</comment>
<dbReference type="FunFam" id="3.40.50.300:FF:000178">
    <property type="entry name" value="Arf-GAP with GTPase, ANK repeat and PH domain-containing protein 1"/>
    <property type="match status" value="1"/>
</dbReference>
<dbReference type="Gene3D" id="3.40.50.300">
    <property type="entry name" value="P-loop containing nucleotide triphosphate hydrolases"/>
    <property type="match status" value="1"/>
</dbReference>
<dbReference type="PANTHER" id="PTHR45819:SF5">
    <property type="entry name" value="CENTAURIN-GAMMA-1A"/>
    <property type="match status" value="1"/>
</dbReference>
<evidence type="ECO:0000313" key="2">
    <source>
        <dbReference type="EMBL" id="KAA0185934.1"/>
    </source>
</evidence>
<dbReference type="GO" id="GO:0003924">
    <property type="term" value="F:GTPase activity"/>
    <property type="evidence" value="ECO:0007669"/>
    <property type="project" value="InterPro"/>
</dbReference>
<keyword evidence="1" id="KW-0862">Zinc</keyword>
<gene>
    <name evidence="2" type="ORF">FBUS_03849</name>
</gene>
<dbReference type="SMART" id="SM00173">
    <property type="entry name" value="RAS"/>
    <property type="match status" value="1"/>
</dbReference>
<reference evidence="2" key="1">
    <citation type="submission" date="2019-05" db="EMBL/GenBank/DDBJ databases">
        <title>Annotation for the trematode Fasciolopsis buski.</title>
        <authorList>
            <person name="Choi Y.-J."/>
        </authorList>
    </citation>
    <scope>NUCLEOTIDE SEQUENCE</scope>
    <source>
        <strain evidence="2">HT</strain>
        <tissue evidence="2">Whole worm</tissue>
    </source>
</reference>
<dbReference type="InterPro" id="IPR001806">
    <property type="entry name" value="Small_GTPase"/>
</dbReference>
<accession>A0A8E0VF19</accession>
<evidence type="ECO:0000256" key="1">
    <source>
        <dbReference type="ARBA" id="ARBA00022771"/>
    </source>
</evidence>
<organism evidence="2 3">
    <name type="scientific">Fasciolopsis buskii</name>
    <dbReference type="NCBI Taxonomy" id="27845"/>
    <lineage>
        <taxon>Eukaryota</taxon>
        <taxon>Metazoa</taxon>
        <taxon>Spiralia</taxon>
        <taxon>Lophotrochozoa</taxon>
        <taxon>Platyhelminthes</taxon>
        <taxon>Trematoda</taxon>
        <taxon>Digenea</taxon>
        <taxon>Plagiorchiida</taxon>
        <taxon>Echinostomata</taxon>
        <taxon>Echinostomatoidea</taxon>
        <taxon>Fasciolidae</taxon>
        <taxon>Fasciolopsis</taxon>
    </lineage>
</organism>
<keyword evidence="3" id="KW-1185">Reference proteome</keyword>
<dbReference type="EMBL" id="LUCM01010097">
    <property type="protein sequence ID" value="KAA0185934.1"/>
    <property type="molecule type" value="Genomic_DNA"/>
</dbReference>
<dbReference type="PROSITE" id="PS51421">
    <property type="entry name" value="RAS"/>
    <property type="match status" value="1"/>
</dbReference>
<dbReference type="PANTHER" id="PTHR45819">
    <property type="entry name" value="CENTAURIN-GAMMA-1A"/>
    <property type="match status" value="1"/>
</dbReference>
<dbReference type="GO" id="GO:0005525">
    <property type="term" value="F:GTP binding"/>
    <property type="evidence" value="ECO:0007669"/>
    <property type="project" value="InterPro"/>
</dbReference>
<dbReference type="Pfam" id="PF00071">
    <property type="entry name" value="Ras"/>
    <property type="match status" value="1"/>
</dbReference>
<dbReference type="InterPro" id="IPR027417">
    <property type="entry name" value="P-loop_NTPase"/>
</dbReference>